<dbReference type="EMBL" id="LVZK01000001">
    <property type="protein sequence ID" value="OAP86665.1"/>
    <property type="molecule type" value="Genomic_DNA"/>
</dbReference>
<dbReference type="InterPro" id="IPR004841">
    <property type="entry name" value="AA-permease/SLC12A_dom"/>
</dbReference>
<feature type="transmembrane region" description="Helical" evidence="10">
    <location>
        <begin position="367"/>
        <end position="388"/>
    </location>
</feature>
<feature type="domain" description="Amino acid permease/ SLC12A" evidence="11">
    <location>
        <begin position="51"/>
        <end position="484"/>
    </location>
</feature>
<dbReference type="PIRSF" id="PIRSF006060">
    <property type="entry name" value="AA_transporter"/>
    <property type="match status" value="1"/>
</dbReference>
<evidence type="ECO:0000256" key="10">
    <source>
        <dbReference type="SAM" id="Phobius"/>
    </source>
</evidence>
<dbReference type="RefSeq" id="WP_064231376.1">
    <property type="nucleotide sequence ID" value="NZ_LVZK01000001.1"/>
</dbReference>
<evidence type="ECO:0000256" key="9">
    <source>
        <dbReference type="ARBA" id="ARBA00023136"/>
    </source>
</evidence>
<gene>
    <name evidence="12" type="ORF">A4H34_05960</name>
</gene>
<name>A0A179B5J7_9ACTO</name>
<feature type="transmembrane region" description="Helical" evidence="10">
    <location>
        <begin position="160"/>
        <end position="178"/>
    </location>
</feature>
<comment type="similarity">
    <text evidence="2">Belongs to the amino acid-polyamine-organocation (APC) superfamily. Amino acid transporter (AAT) (TC 2.A.3.1) family.</text>
</comment>
<dbReference type="PANTHER" id="PTHR43495:SF4">
    <property type="entry name" value="AROMATIC AMINO ACID TRANSPORT PROTEIN AROP"/>
    <property type="match status" value="1"/>
</dbReference>
<dbReference type="Gene3D" id="1.20.1740.10">
    <property type="entry name" value="Amino acid/polyamine transporter I"/>
    <property type="match status" value="1"/>
</dbReference>
<dbReference type="GO" id="GO:0006865">
    <property type="term" value="P:amino acid transport"/>
    <property type="evidence" value="ECO:0007669"/>
    <property type="project" value="UniProtKB-KW"/>
</dbReference>
<keyword evidence="5" id="KW-0997">Cell inner membrane</keyword>
<dbReference type="Proteomes" id="UP000078368">
    <property type="component" value="Unassembled WGS sequence"/>
</dbReference>
<feature type="transmembrane region" description="Helical" evidence="10">
    <location>
        <begin position="463"/>
        <end position="481"/>
    </location>
</feature>
<evidence type="ECO:0000256" key="1">
    <source>
        <dbReference type="ARBA" id="ARBA00004429"/>
    </source>
</evidence>
<feature type="transmembrane region" description="Helical" evidence="10">
    <location>
        <begin position="190"/>
        <end position="211"/>
    </location>
</feature>
<keyword evidence="8 10" id="KW-1133">Transmembrane helix</keyword>
<feature type="transmembrane region" description="Helical" evidence="10">
    <location>
        <begin position="276"/>
        <end position="295"/>
    </location>
</feature>
<evidence type="ECO:0000256" key="7">
    <source>
        <dbReference type="ARBA" id="ARBA00022970"/>
    </source>
</evidence>
<protein>
    <submittedName>
        <fullName evidence="12">Aromatic amino acid transporter</fullName>
    </submittedName>
</protein>
<accession>A0A179B5J7</accession>
<sequence length="500" mass="53648">MNGHSGTSSGKDGRLGRRAAESLDARREDAFDDVVARKDPEGLRKGLTTRHIQMIAFGGAIGTGLFYGSAAGIKLAGPSLLLAYALGGIVIFFVVRAMGEMSVHRPSSGSFSRYANDYWSPRAGFVAGWNYWFNYIAVAMAELTVVGQYVQYWFPSVPAWASAAAVLLVITAVNLVGVKAFGEFEFWFSAIKVAAVVGMIVLGLYVIAAGVNSNPHLPNPSFGHLFGDGFLAKGVTGLLASLVFVMFSFGGIELIGITAGEAENPQRSIPKAVNQVVYRILIFYIGALTIVMAVVPWRQINGKLSPFVQIFDSVGISVAAHVLNFVVLTAALSVYNSGLYSNGRVLYSLARQGNAPKAFMRLSRRGIPYAGVLFSSMVTAVAVAVIYFLPETAFSILMAMALGSSIISWVMILLTHRAFRKRIGSGVADLAFKLPGGLASNGVALACLIGVFILMAFNPDYRTSVAVMPIWLFILFAAYEGKKRSSRPGMPADRVQESRS</sequence>
<evidence type="ECO:0000256" key="5">
    <source>
        <dbReference type="ARBA" id="ARBA00022519"/>
    </source>
</evidence>
<feature type="transmembrane region" description="Helical" evidence="10">
    <location>
        <begin position="315"/>
        <end position="335"/>
    </location>
</feature>
<keyword evidence="7" id="KW-0029">Amino-acid transport</keyword>
<proteinExistence type="inferred from homology"/>
<keyword evidence="4" id="KW-1003">Cell membrane</keyword>
<dbReference type="PANTHER" id="PTHR43495">
    <property type="entry name" value="GABA PERMEASE"/>
    <property type="match status" value="1"/>
</dbReference>
<comment type="subcellular location">
    <subcellularLocation>
        <location evidence="1">Cell inner membrane</location>
        <topology evidence="1">Multi-pass membrane protein</topology>
    </subcellularLocation>
</comment>
<evidence type="ECO:0000259" key="11">
    <source>
        <dbReference type="Pfam" id="PF00324"/>
    </source>
</evidence>
<feature type="transmembrane region" description="Helical" evidence="10">
    <location>
        <begin position="394"/>
        <end position="415"/>
    </location>
</feature>
<dbReference type="GO" id="GO:0005886">
    <property type="term" value="C:plasma membrane"/>
    <property type="evidence" value="ECO:0007669"/>
    <property type="project" value="UniProtKB-SubCell"/>
</dbReference>
<dbReference type="InterPro" id="IPR004840">
    <property type="entry name" value="Amino_acid_permease_CS"/>
</dbReference>
<dbReference type="OrthoDB" id="5297508at2"/>
<keyword evidence="6 10" id="KW-0812">Transmembrane</keyword>
<evidence type="ECO:0000256" key="4">
    <source>
        <dbReference type="ARBA" id="ARBA00022475"/>
    </source>
</evidence>
<keyword evidence="13" id="KW-1185">Reference proteome</keyword>
<dbReference type="Pfam" id="PF00324">
    <property type="entry name" value="AA_permease"/>
    <property type="match status" value="1"/>
</dbReference>
<organism evidence="12 13">
    <name type="scientific">Peptidiphaga gingivicola</name>
    <dbReference type="NCBI Taxonomy" id="2741497"/>
    <lineage>
        <taxon>Bacteria</taxon>
        <taxon>Bacillati</taxon>
        <taxon>Actinomycetota</taxon>
        <taxon>Actinomycetes</taxon>
        <taxon>Actinomycetales</taxon>
        <taxon>Actinomycetaceae</taxon>
        <taxon>Peptidiphaga</taxon>
    </lineage>
</organism>
<evidence type="ECO:0000313" key="13">
    <source>
        <dbReference type="Proteomes" id="UP000078368"/>
    </source>
</evidence>
<feature type="transmembrane region" description="Helical" evidence="10">
    <location>
        <begin position="54"/>
        <end position="73"/>
    </location>
</feature>
<evidence type="ECO:0000256" key="8">
    <source>
        <dbReference type="ARBA" id="ARBA00022989"/>
    </source>
</evidence>
<comment type="caution">
    <text evidence="12">The sequence shown here is derived from an EMBL/GenBank/DDBJ whole genome shotgun (WGS) entry which is preliminary data.</text>
</comment>
<evidence type="ECO:0000256" key="3">
    <source>
        <dbReference type="ARBA" id="ARBA00022448"/>
    </source>
</evidence>
<evidence type="ECO:0000256" key="6">
    <source>
        <dbReference type="ARBA" id="ARBA00022692"/>
    </source>
</evidence>
<dbReference type="FunFam" id="1.20.1740.10:FF:000001">
    <property type="entry name" value="Amino acid permease"/>
    <property type="match status" value="1"/>
</dbReference>
<feature type="transmembrane region" description="Helical" evidence="10">
    <location>
        <begin position="231"/>
        <end position="255"/>
    </location>
</feature>
<feature type="transmembrane region" description="Helical" evidence="10">
    <location>
        <begin position="436"/>
        <end position="457"/>
    </location>
</feature>
<evidence type="ECO:0000256" key="2">
    <source>
        <dbReference type="ARBA" id="ARBA00008583"/>
    </source>
</evidence>
<reference evidence="12 13" key="1">
    <citation type="submission" date="2016-04" db="EMBL/GenBank/DDBJ databases">
        <title>Peptidophaga gingivicola gen. nov., sp. nov., isolated from human subgingival plaque.</title>
        <authorList>
            <person name="Beall C.J."/>
            <person name="Mokrzan E.M."/>
            <person name="Griffen A.L."/>
            <person name="Leys E.J."/>
        </authorList>
    </citation>
    <scope>NUCLEOTIDE SEQUENCE [LARGE SCALE GENOMIC DNA]</scope>
    <source>
        <strain evidence="12 13">BA112</strain>
    </source>
</reference>
<keyword evidence="3" id="KW-0813">Transport</keyword>
<dbReference type="AlphaFoldDB" id="A0A179B5J7"/>
<dbReference type="STRING" id="1823756.A4H34_05960"/>
<dbReference type="GO" id="GO:0055085">
    <property type="term" value="P:transmembrane transport"/>
    <property type="evidence" value="ECO:0007669"/>
    <property type="project" value="InterPro"/>
</dbReference>
<keyword evidence="9 10" id="KW-0472">Membrane</keyword>
<feature type="transmembrane region" description="Helical" evidence="10">
    <location>
        <begin position="79"/>
        <end position="98"/>
    </location>
</feature>
<evidence type="ECO:0000313" key="12">
    <source>
        <dbReference type="EMBL" id="OAP86665.1"/>
    </source>
</evidence>
<dbReference type="PROSITE" id="PS00218">
    <property type="entry name" value="AMINO_ACID_PERMEASE_1"/>
    <property type="match status" value="1"/>
</dbReference>